<dbReference type="EMBL" id="CABFNO020001317">
    <property type="protein sequence ID" value="CAG9980414.1"/>
    <property type="molecule type" value="Genomic_DNA"/>
</dbReference>
<name>A0A9N9XWZ2_9HYPO</name>
<protein>
    <submittedName>
        <fullName evidence="1">Uncharacterized protein</fullName>
    </submittedName>
</protein>
<reference evidence="1 2" key="2">
    <citation type="submission" date="2021-10" db="EMBL/GenBank/DDBJ databases">
        <authorList>
            <person name="Piombo E."/>
        </authorList>
    </citation>
    <scope>NUCLEOTIDE SEQUENCE [LARGE SCALE GENOMIC DNA]</scope>
</reference>
<dbReference type="AlphaFoldDB" id="A0A9N9XWZ2"/>
<proteinExistence type="predicted"/>
<keyword evidence="2" id="KW-1185">Reference proteome</keyword>
<comment type="caution">
    <text evidence="1">The sequence shown here is derived from an EMBL/GenBank/DDBJ whole genome shotgun (WGS) entry which is preliminary data.</text>
</comment>
<dbReference type="OrthoDB" id="5240454at2759"/>
<evidence type="ECO:0000313" key="2">
    <source>
        <dbReference type="Proteomes" id="UP000754883"/>
    </source>
</evidence>
<sequence>MPRGHVLTTDHDGRPLKILFLIQSKDHQEIVLETLNDNVEVLRSFVTSWNRGEQHMSTTSPDTRLHISAKPATDQLWNHTNRRTRGNVHIYSVKDNVRLGYEGYSINHRDLNSHKTPDLQKAITEAETYVYTQTTKQ</sequence>
<evidence type="ECO:0000313" key="1">
    <source>
        <dbReference type="EMBL" id="CAG9980414.1"/>
    </source>
</evidence>
<gene>
    <name evidence="1" type="ORF">CBYS24578_00007378</name>
</gene>
<reference evidence="2" key="1">
    <citation type="submission" date="2019-06" db="EMBL/GenBank/DDBJ databases">
        <authorList>
            <person name="Broberg M."/>
        </authorList>
    </citation>
    <scope>NUCLEOTIDE SEQUENCE [LARGE SCALE GENOMIC DNA]</scope>
</reference>
<dbReference type="Proteomes" id="UP000754883">
    <property type="component" value="Unassembled WGS sequence"/>
</dbReference>
<accession>A0A9N9XWZ2</accession>
<organism evidence="1 2">
    <name type="scientific">Clonostachys byssicola</name>
    <dbReference type="NCBI Taxonomy" id="160290"/>
    <lineage>
        <taxon>Eukaryota</taxon>
        <taxon>Fungi</taxon>
        <taxon>Dikarya</taxon>
        <taxon>Ascomycota</taxon>
        <taxon>Pezizomycotina</taxon>
        <taxon>Sordariomycetes</taxon>
        <taxon>Hypocreomycetidae</taxon>
        <taxon>Hypocreales</taxon>
        <taxon>Bionectriaceae</taxon>
        <taxon>Clonostachys</taxon>
    </lineage>
</organism>